<gene>
    <name evidence="8" type="ORF">WJX74_011008</name>
</gene>
<dbReference type="Gene3D" id="1.25.10.10">
    <property type="entry name" value="Leucine-rich Repeat Variant"/>
    <property type="match status" value="1"/>
</dbReference>
<dbReference type="Proteomes" id="UP001438707">
    <property type="component" value="Unassembled WGS sequence"/>
</dbReference>
<keyword evidence="9" id="KW-1185">Reference proteome</keyword>
<dbReference type="FunFam" id="1.25.10.10:FF:000017">
    <property type="entry name" value="26S proteasome non-ATPase regulatory subunit 1"/>
    <property type="match status" value="1"/>
</dbReference>
<sequence>MAVAISSATGVLSLLNEEDDALRLYALQVLNKLVHEFWFQVASSIASVEAFYEDEEFGHRDLAALVASKVFYHLGELDDALSYALGAGALFDLSERSEYVETILARCIDSYIEQRQKAAEDKSSPEVDPRLTAIVERMFDRCTQDAQYEQAIGIALESRRLDRLEQIVTAAPDQVHLLAYSLDICNRLVVSRDFRQEVLRLLIRLYEAASIPDWVNICQCLMFLDDPQKVAHILDRLLKGSQDDCLLAYQICFDLFENEMQSFVLQVAEKLDSLAPPPPPQPAAAAAAPAANGDAPAVPTPSAPAATDNGAADGASAMETDDAGKAPEAGSAPAATEPTAAAAPAPAPEESEEVKSHRARLADVKRILAGSLPIALHLEFLYSHNHADLQILKNMKGAIEARNSVCHAAVIFANAIMHSGTTIDTFLRENLDWLSRATNWSKFSATAGLGVIHRGHLSSGRSLLAPYLPTQGASASPFSEGGALYALGLIHANHGQDIRSFLLDCLRSASHEVVQHGACLGLGLAALGSNDEELFEDLKSVLYTDSAIAGEAAGYALGLLCVGSATDKATELLAYAHDTQHEKIIRGLAMGLAMIMYGREEGAETLIEQMSRDQDPILRYGGMYTIGLAYRGTSNNGAIQKLLHFAVSDVSDNVRRAAVTCLGFVLMNNPAQCPRIVALLAESYNPHVRYGAALAVGLACSASGLPAAQRLLEPLMKDAVDFVRQGALIASALVLMQQPESKVAGFRKQIEKLVADKHEEVMCRMGAILAAGILDAGGRNVAAALRSPAGHFRRTAVLGLAMFAQYWFWYPLSYFFSLALRPTALIGLDSTLRTPQFEVTCQARPSLFAYPPPVTTESGKDVAKIPQAVLSTTARAKDKAKRKAAEKEATEGDKMDTGDKTPASGEAEAMETDEKAGEGAASAEAGAKPAAAPEASSFQMANPSRVLPDQEKFIRFKTPAARFAPMKRHAAAGFVVLKDSQPDKPVEYTSTAGPASGPGSQPAPTPAAPPAAAQNGNTAEDDEPPPPEPFEYVPSS</sequence>
<feature type="compositionally biased region" description="Low complexity" evidence="5">
    <location>
        <begin position="918"/>
        <end position="937"/>
    </location>
</feature>
<accession>A0AAW1QN25</accession>
<evidence type="ECO:0000259" key="7">
    <source>
        <dbReference type="Pfam" id="PF21505"/>
    </source>
</evidence>
<evidence type="ECO:0000256" key="1">
    <source>
        <dbReference type="ARBA" id="ARBA00006308"/>
    </source>
</evidence>
<dbReference type="PANTHER" id="PTHR10943:SF2">
    <property type="entry name" value="26S PROTEASOME NON-ATPASE REGULATORY SUBUNIT 1"/>
    <property type="match status" value="1"/>
</dbReference>
<dbReference type="AlphaFoldDB" id="A0AAW1QN25"/>
<evidence type="ECO:0000256" key="3">
    <source>
        <dbReference type="ARBA" id="ARBA00022942"/>
    </source>
</evidence>
<dbReference type="GO" id="GO:0030234">
    <property type="term" value="F:enzyme regulator activity"/>
    <property type="evidence" value="ECO:0007669"/>
    <property type="project" value="UniProtKB-UniRule"/>
</dbReference>
<evidence type="ECO:0000256" key="2">
    <source>
        <dbReference type="ARBA" id="ARBA00022737"/>
    </source>
</evidence>
<dbReference type="GO" id="GO:0005634">
    <property type="term" value="C:nucleus"/>
    <property type="evidence" value="ECO:0007669"/>
    <property type="project" value="TreeGrafter"/>
</dbReference>
<feature type="compositionally biased region" description="Low complexity" evidence="5">
    <location>
        <begin position="989"/>
        <end position="1000"/>
    </location>
</feature>
<dbReference type="InterPro" id="IPR016642">
    <property type="entry name" value="26S_Psome_Rpn2"/>
</dbReference>
<reference evidence="8 9" key="1">
    <citation type="journal article" date="2024" name="Nat. Commun.">
        <title>Phylogenomics reveals the evolutionary origins of lichenization in chlorophyte algae.</title>
        <authorList>
            <person name="Puginier C."/>
            <person name="Libourel C."/>
            <person name="Otte J."/>
            <person name="Skaloud P."/>
            <person name="Haon M."/>
            <person name="Grisel S."/>
            <person name="Petersen M."/>
            <person name="Berrin J.G."/>
            <person name="Delaux P.M."/>
            <person name="Dal Grande F."/>
            <person name="Keller J."/>
        </authorList>
    </citation>
    <scope>NUCLEOTIDE SEQUENCE [LARGE SCALE GENOMIC DNA]</scope>
    <source>
        <strain evidence="8 9">SAG 2145</strain>
    </source>
</reference>
<dbReference type="Pfam" id="PF13646">
    <property type="entry name" value="HEAT_2"/>
    <property type="match status" value="1"/>
</dbReference>
<dbReference type="InterPro" id="IPR048570">
    <property type="entry name" value="PSMD1_RPN2_N"/>
</dbReference>
<dbReference type="InterPro" id="IPR040623">
    <property type="entry name" value="RPN2_C"/>
</dbReference>
<dbReference type="InterPro" id="IPR016024">
    <property type="entry name" value="ARM-type_fold"/>
</dbReference>
<comment type="similarity">
    <text evidence="1 4">Belongs to the proteasome subunit S1 family.</text>
</comment>
<dbReference type="EMBL" id="JALJOS010000031">
    <property type="protein sequence ID" value="KAK9822620.1"/>
    <property type="molecule type" value="Genomic_DNA"/>
</dbReference>
<dbReference type="GO" id="GO:0034515">
    <property type="term" value="C:proteasome storage granule"/>
    <property type="evidence" value="ECO:0007669"/>
    <property type="project" value="TreeGrafter"/>
</dbReference>
<feature type="region of interest" description="Disordered" evidence="5">
    <location>
        <begin position="275"/>
        <end position="357"/>
    </location>
</feature>
<feature type="domain" description="26S proteasome non-ATPase regulatory subunit 1/RPN2 N-terminal" evidence="7">
    <location>
        <begin position="7"/>
        <end position="272"/>
    </location>
</feature>
<proteinExistence type="inferred from homology"/>
<comment type="function">
    <text evidence="4">Acts as a regulatory subunit of the 26S proteasome which is involved in the ATP-dependent degradation of ubiquitinated proteins.</text>
</comment>
<dbReference type="InterPro" id="IPR002015">
    <property type="entry name" value="Proteasome/cyclosome_rpt"/>
</dbReference>
<feature type="compositionally biased region" description="Low complexity" evidence="5">
    <location>
        <begin position="326"/>
        <end position="344"/>
    </location>
</feature>
<feature type="domain" description="26S proteasome regulatory subunit RPN2 C-terminal" evidence="6">
    <location>
        <begin position="823"/>
        <end position="987"/>
    </location>
</feature>
<name>A0AAW1QN25_9CHLO</name>
<dbReference type="Pfam" id="PF21505">
    <property type="entry name" value="RPN2_N"/>
    <property type="match status" value="1"/>
</dbReference>
<dbReference type="PIRSF" id="PIRSF015947">
    <property type="entry name" value="26S_Psome_Rpn2"/>
    <property type="match status" value="1"/>
</dbReference>
<organism evidence="8 9">
    <name type="scientific">Apatococcus lobatus</name>
    <dbReference type="NCBI Taxonomy" id="904363"/>
    <lineage>
        <taxon>Eukaryota</taxon>
        <taxon>Viridiplantae</taxon>
        <taxon>Chlorophyta</taxon>
        <taxon>core chlorophytes</taxon>
        <taxon>Trebouxiophyceae</taxon>
        <taxon>Chlorellales</taxon>
        <taxon>Chlorellaceae</taxon>
        <taxon>Apatococcus</taxon>
    </lineage>
</organism>
<keyword evidence="3 4" id="KW-0647">Proteasome</keyword>
<evidence type="ECO:0000313" key="8">
    <source>
        <dbReference type="EMBL" id="KAK9822620.1"/>
    </source>
</evidence>
<keyword evidence="2" id="KW-0677">Repeat</keyword>
<dbReference type="GO" id="GO:0043161">
    <property type="term" value="P:proteasome-mediated ubiquitin-dependent protein catabolic process"/>
    <property type="evidence" value="ECO:0007669"/>
    <property type="project" value="TreeGrafter"/>
</dbReference>
<protein>
    <recommendedName>
        <fullName evidence="4">26S proteasome non-ATPase regulatory subunit 1 homolog</fullName>
    </recommendedName>
</protein>
<evidence type="ECO:0000256" key="4">
    <source>
        <dbReference type="PIRNR" id="PIRNR015947"/>
    </source>
</evidence>
<dbReference type="Pfam" id="PF18004">
    <property type="entry name" value="RPN2_C"/>
    <property type="match status" value="1"/>
</dbReference>
<dbReference type="Pfam" id="PF01851">
    <property type="entry name" value="PC_rep"/>
    <property type="match status" value="1"/>
</dbReference>
<dbReference type="GO" id="GO:0042176">
    <property type="term" value="P:regulation of protein catabolic process"/>
    <property type="evidence" value="ECO:0007669"/>
    <property type="project" value="UniProtKB-UniRule"/>
</dbReference>
<dbReference type="SUPFAM" id="SSF48371">
    <property type="entry name" value="ARM repeat"/>
    <property type="match status" value="1"/>
</dbReference>
<feature type="region of interest" description="Disordered" evidence="5">
    <location>
        <begin position="977"/>
        <end position="1036"/>
    </location>
</feature>
<dbReference type="InterPro" id="IPR011989">
    <property type="entry name" value="ARM-like"/>
</dbReference>
<feature type="compositionally biased region" description="Basic and acidic residues" evidence="5">
    <location>
        <begin position="883"/>
        <end position="899"/>
    </location>
</feature>
<feature type="compositionally biased region" description="Low complexity" evidence="5">
    <location>
        <begin position="283"/>
        <end position="297"/>
    </location>
</feature>
<dbReference type="GO" id="GO:0008540">
    <property type="term" value="C:proteasome regulatory particle, base subcomplex"/>
    <property type="evidence" value="ECO:0007669"/>
    <property type="project" value="UniProtKB-UniRule"/>
</dbReference>
<comment type="subunit">
    <text evidence="4">Component of the 19S regulatory particle (RP/PA700) base subcomplex of the 26S proteasome. The 26S proteasome is composed of a core protease (CP), known as the 20S proteasome, capped at one or both ends by the 19S regulatory particle (RP/PA700).</text>
</comment>
<evidence type="ECO:0000313" key="9">
    <source>
        <dbReference type="Proteomes" id="UP001438707"/>
    </source>
</evidence>
<feature type="region of interest" description="Disordered" evidence="5">
    <location>
        <begin position="874"/>
        <end position="949"/>
    </location>
</feature>
<evidence type="ECO:0000256" key="5">
    <source>
        <dbReference type="SAM" id="MobiDB-lite"/>
    </source>
</evidence>
<dbReference type="PANTHER" id="PTHR10943">
    <property type="entry name" value="26S PROTEASOME NON-ATPASE REGULATORY SUBUNIT"/>
    <property type="match status" value="1"/>
</dbReference>
<evidence type="ECO:0000259" key="6">
    <source>
        <dbReference type="Pfam" id="PF18004"/>
    </source>
</evidence>
<comment type="caution">
    <text evidence="8">The sequence shown here is derived from an EMBL/GenBank/DDBJ whole genome shotgun (WGS) entry which is preliminary data.</text>
</comment>